<feature type="compositionally biased region" description="Basic and acidic residues" evidence="1">
    <location>
        <begin position="24"/>
        <end position="34"/>
    </location>
</feature>
<dbReference type="AlphaFoldDB" id="A0A6L9QBW7"/>
<proteinExistence type="predicted"/>
<dbReference type="EMBL" id="JAAGLI010000213">
    <property type="protein sequence ID" value="NEA22536.1"/>
    <property type="molecule type" value="Genomic_DNA"/>
</dbReference>
<sequence>MGVSWSLDCPPLPRWTALPGDPAPLRRELARRQAAENPADEPTPPEPTPEEDR</sequence>
<feature type="region of interest" description="Disordered" evidence="1">
    <location>
        <begin position="1"/>
        <end position="53"/>
    </location>
</feature>
<protein>
    <submittedName>
        <fullName evidence="3">Uncharacterized protein</fullName>
    </submittedName>
</protein>
<reference evidence="3 4" key="1">
    <citation type="submission" date="2020-01" db="EMBL/GenBank/DDBJ databases">
        <title>Insect and environment-associated Actinomycetes.</title>
        <authorList>
            <person name="Currrie C."/>
            <person name="Chevrette M."/>
            <person name="Carlson C."/>
            <person name="Stubbendieck R."/>
            <person name="Wendt-Pienkowski E."/>
        </authorList>
    </citation>
    <scope>NUCLEOTIDE SEQUENCE [LARGE SCALE GENOMIC DNA]</scope>
    <source>
        <strain evidence="3 4">SID10258</strain>
    </source>
</reference>
<evidence type="ECO:0000313" key="3">
    <source>
        <dbReference type="EMBL" id="NEA22536.1"/>
    </source>
</evidence>
<accession>A0A6L9QBW7</accession>
<evidence type="ECO:0000256" key="1">
    <source>
        <dbReference type="SAM" id="MobiDB-lite"/>
    </source>
</evidence>
<dbReference type="EMBL" id="JAAGLI010000093">
    <property type="protein sequence ID" value="NEA21576.1"/>
    <property type="molecule type" value="Genomic_DNA"/>
</dbReference>
<organism evidence="3 4">
    <name type="scientific">Actinomadura bangladeshensis</name>
    <dbReference type="NCBI Taxonomy" id="453573"/>
    <lineage>
        <taxon>Bacteria</taxon>
        <taxon>Bacillati</taxon>
        <taxon>Actinomycetota</taxon>
        <taxon>Actinomycetes</taxon>
        <taxon>Streptosporangiales</taxon>
        <taxon>Thermomonosporaceae</taxon>
        <taxon>Actinomadura</taxon>
    </lineage>
</organism>
<comment type="caution">
    <text evidence="3">The sequence shown here is derived from an EMBL/GenBank/DDBJ whole genome shotgun (WGS) entry which is preliminary data.</text>
</comment>
<dbReference type="Proteomes" id="UP000475532">
    <property type="component" value="Unassembled WGS sequence"/>
</dbReference>
<name>A0A6L9QBW7_9ACTN</name>
<evidence type="ECO:0000313" key="2">
    <source>
        <dbReference type="EMBL" id="NEA21576.1"/>
    </source>
</evidence>
<dbReference type="RefSeq" id="WP_163053202.1">
    <property type="nucleotide sequence ID" value="NZ_JAAGLI010000093.1"/>
</dbReference>
<gene>
    <name evidence="2" type="ORF">G3I70_03550</name>
    <name evidence="3" type="ORF">G3I70_08540</name>
</gene>
<evidence type="ECO:0000313" key="4">
    <source>
        <dbReference type="Proteomes" id="UP000475532"/>
    </source>
</evidence>